<accession>A0A7C1BDN8</accession>
<dbReference type="PANTHER" id="PTHR37460">
    <property type="entry name" value="ENDONUCLEASE III"/>
    <property type="match status" value="1"/>
</dbReference>
<dbReference type="PANTHER" id="PTHR37460:SF1">
    <property type="entry name" value="ENDONUCLEASE III"/>
    <property type="match status" value="1"/>
</dbReference>
<comment type="caution">
    <text evidence="2">The sequence shown here is derived from an EMBL/GenBank/DDBJ whole genome shotgun (WGS) entry which is preliminary data.</text>
</comment>
<reference evidence="2" key="1">
    <citation type="journal article" date="2020" name="mSystems">
        <title>Genome- and Community-Level Interaction Insights into Carbon Utilization and Element Cycling Functions of Hydrothermarchaeota in Hydrothermal Sediment.</title>
        <authorList>
            <person name="Zhou Z."/>
            <person name="Liu Y."/>
            <person name="Xu W."/>
            <person name="Pan J."/>
            <person name="Luo Z.H."/>
            <person name="Li M."/>
        </authorList>
    </citation>
    <scope>NUCLEOTIDE SEQUENCE [LARGE SCALE GENOMIC DNA]</scope>
    <source>
        <strain evidence="2">HyVt-237</strain>
    </source>
</reference>
<name>A0A7C1BDN8_UNCW3</name>
<organism evidence="2">
    <name type="scientific">candidate division WOR-3 bacterium</name>
    <dbReference type="NCBI Taxonomy" id="2052148"/>
    <lineage>
        <taxon>Bacteria</taxon>
        <taxon>Bacteria division WOR-3</taxon>
    </lineage>
</organism>
<dbReference type="InterPro" id="IPR000305">
    <property type="entry name" value="GIY-YIG_endonuc"/>
</dbReference>
<dbReference type="Proteomes" id="UP000885931">
    <property type="component" value="Unassembled WGS sequence"/>
</dbReference>
<sequence>MELRGKGAYILVLELEGDQTIPVGKLGDLRFKKGIYLYVGSAMGGFRSRVGRYLSGIRTKRWHIDYLLSRSKIRAVLLIPSELRLESYLAERLSRVFEEVHPGFGSSDTRDRTHLFYVG</sequence>
<feature type="domain" description="GIY-YIG" evidence="1">
    <location>
        <begin position="23"/>
        <end position="119"/>
    </location>
</feature>
<protein>
    <submittedName>
        <fullName evidence="2">GIY-YIG nuclease family protein</fullName>
    </submittedName>
</protein>
<evidence type="ECO:0000259" key="1">
    <source>
        <dbReference type="SMART" id="SM00465"/>
    </source>
</evidence>
<dbReference type="CDD" id="cd10441">
    <property type="entry name" value="GIY-YIG_COG1833"/>
    <property type="match status" value="1"/>
</dbReference>
<dbReference type="InterPro" id="IPR002837">
    <property type="entry name" value="DUF123"/>
</dbReference>
<dbReference type="Pfam" id="PF01986">
    <property type="entry name" value="DUF123"/>
    <property type="match status" value="1"/>
</dbReference>
<proteinExistence type="predicted"/>
<evidence type="ECO:0000313" key="2">
    <source>
        <dbReference type="EMBL" id="HDM90309.1"/>
    </source>
</evidence>
<dbReference type="EMBL" id="DRBW01000151">
    <property type="protein sequence ID" value="HDM90309.1"/>
    <property type="molecule type" value="Genomic_DNA"/>
</dbReference>
<gene>
    <name evidence="2" type="ORF">ENG67_03760</name>
</gene>
<dbReference type="SMART" id="SM00465">
    <property type="entry name" value="GIYc"/>
    <property type="match status" value="1"/>
</dbReference>
<dbReference type="AlphaFoldDB" id="A0A7C1BDN8"/>